<accession>A0A385EGX5</accession>
<proteinExistence type="predicted"/>
<reference evidence="1" key="1">
    <citation type="submission" date="2018-06" db="EMBL/GenBank/DDBJ databases">
        <title>Complete genome sequence of Salmonella Infantis bacteriophage VSiP.</title>
        <authorList>
            <person name="Volozhantsev N."/>
            <person name="Denisenko E."/>
            <person name="Verevkin V."/>
            <person name="Myakinina V."/>
            <person name="Kislichkina A."/>
            <person name="Krasilnikova V."/>
        </authorList>
    </citation>
    <scope>NUCLEOTIDE SEQUENCE [LARGE SCALE GENOMIC DNA]</scope>
</reference>
<dbReference type="Proteomes" id="UP000262209">
    <property type="component" value="Segment"/>
</dbReference>
<name>A0A385EGX5_9CAUD</name>
<organism evidence="1">
    <name type="scientific">Salmonella virus VSiP</name>
    <dbReference type="NCBI Taxonomy" id="2301721"/>
    <lineage>
        <taxon>Viruses</taxon>
        <taxon>Duplodnaviria</taxon>
        <taxon>Heunggongvirae</taxon>
        <taxon>Uroviricota</taxon>
        <taxon>Caudoviricetes</taxon>
        <taxon>Sarkviridae</taxon>
        <taxon>Guernseyvirinae</taxon>
        <taxon>Cornellvirus</taxon>
        <taxon>Cornellvirus VSiP</taxon>
    </lineage>
</organism>
<protein>
    <submittedName>
        <fullName evidence="1">Uncharacterized protein</fullName>
    </submittedName>
</protein>
<evidence type="ECO:0000313" key="2">
    <source>
        <dbReference type="Proteomes" id="UP000262209"/>
    </source>
</evidence>
<keyword evidence="2" id="KW-1185">Reference proteome</keyword>
<dbReference type="EMBL" id="MH424444">
    <property type="protein sequence ID" value="AXQ70208.1"/>
    <property type="molecule type" value="Genomic_DNA"/>
</dbReference>
<sequence>MKTLLAVLLGSSMALSFSADAVSCRDIGAAVVDQFVAVARFKVETPEQIQGYNGLVASQVQTCIDGKKLRLSGVSSKDAGVAMTLAAAQAVDRGNSNKTSGLNAIAMTQTSFAYGYAFGE</sequence>
<gene>
    <name evidence="1" type="ORF">vsip_23</name>
</gene>
<evidence type="ECO:0000313" key="1">
    <source>
        <dbReference type="EMBL" id="AXQ70208.1"/>
    </source>
</evidence>